<organism evidence="1 2">
    <name type="scientific">Xenoophorus captivus</name>
    <dbReference type="NCBI Taxonomy" id="1517983"/>
    <lineage>
        <taxon>Eukaryota</taxon>
        <taxon>Metazoa</taxon>
        <taxon>Chordata</taxon>
        <taxon>Craniata</taxon>
        <taxon>Vertebrata</taxon>
        <taxon>Euteleostomi</taxon>
        <taxon>Actinopterygii</taxon>
        <taxon>Neopterygii</taxon>
        <taxon>Teleostei</taxon>
        <taxon>Neoteleostei</taxon>
        <taxon>Acanthomorphata</taxon>
        <taxon>Ovalentaria</taxon>
        <taxon>Atherinomorphae</taxon>
        <taxon>Cyprinodontiformes</taxon>
        <taxon>Goodeidae</taxon>
        <taxon>Xenoophorus</taxon>
    </lineage>
</organism>
<keyword evidence="2" id="KW-1185">Reference proteome</keyword>
<sequence>ESVVMLIDGFLTVTAVLEPHRLFLPAAPPVSDSPAPPSVLAGDALLPAGVGKTLYHPETLVAHSTGNRNEQTSYCKPTTCKEKEIPLTLIV</sequence>
<protein>
    <submittedName>
        <fullName evidence="1">Uncharacterized protein</fullName>
    </submittedName>
</protein>
<name>A0ABV0QUJ8_9TELE</name>
<reference evidence="1 2" key="1">
    <citation type="submission" date="2021-06" db="EMBL/GenBank/DDBJ databases">
        <authorList>
            <person name="Palmer J.M."/>
        </authorList>
    </citation>
    <scope>NUCLEOTIDE SEQUENCE [LARGE SCALE GENOMIC DNA]</scope>
    <source>
        <strain evidence="1 2">XC_2019</strain>
        <tissue evidence="1">Muscle</tissue>
    </source>
</reference>
<comment type="caution">
    <text evidence="1">The sequence shown here is derived from an EMBL/GenBank/DDBJ whole genome shotgun (WGS) entry which is preliminary data.</text>
</comment>
<feature type="non-terminal residue" evidence="1">
    <location>
        <position position="1"/>
    </location>
</feature>
<evidence type="ECO:0000313" key="1">
    <source>
        <dbReference type="EMBL" id="MEQ2199484.1"/>
    </source>
</evidence>
<proteinExistence type="predicted"/>
<dbReference type="EMBL" id="JAHRIN010025301">
    <property type="protein sequence ID" value="MEQ2199484.1"/>
    <property type="molecule type" value="Genomic_DNA"/>
</dbReference>
<accession>A0ABV0QUJ8</accession>
<gene>
    <name evidence="1" type="ORF">XENOCAPTIV_030355</name>
</gene>
<dbReference type="Proteomes" id="UP001434883">
    <property type="component" value="Unassembled WGS sequence"/>
</dbReference>
<evidence type="ECO:0000313" key="2">
    <source>
        <dbReference type="Proteomes" id="UP001434883"/>
    </source>
</evidence>